<feature type="transmembrane region" description="Helical" evidence="2">
    <location>
        <begin position="201"/>
        <end position="222"/>
    </location>
</feature>
<feature type="region of interest" description="Disordered" evidence="1">
    <location>
        <begin position="233"/>
        <end position="290"/>
    </location>
</feature>
<dbReference type="Proteomes" id="UP000824265">
    <property type="component" value="Unassembled WGS sequence"/>
</dbReference>
<keyword evidence="2" id="KW-0812">Transmembrane</keyword>
<protein>
    <submittedName>
        <fullName evidence="4">TPM domain-containing protein</fullName>
    </submittedName>
</protein>
<gene>
    <name evidence="4" type="ORF">H9742_13600</name>
</gene>
<feature type="compositionally biased region" description="Basic and acidic residues" evidence="1">
    <location>
        <begin position="242"/>
        <end position="255"/>
    </location>
</feature>
<name>A0A9D1R7L0_9FIRM</name>
<organism evidence="4 5">
    <name type="scientific">Candidatus Acetatifactor stercoripullorum</name>
    <dbReference type="NCBI Taxonomy" id="2838414"/>
    <lineage>
        <taxon>Bacteria</taxon>
        <taxon>Bacillati</taxon>
        <taxon>Bacillota</taxon>
        <taxon>Clostridia</taxon>
        <taxon>Lachnospirales</taxon>
        <taxon>Lachnospiraceae</taxon>
        <taxon>Acetatifactor</taxon>
    </lineage>
</organism>
<evidence type="ECO:0000256" key="2">
    <source>
        <dbReference type="SAM" id="Phobius"/>
    </source>
</evidence>
<keyword evidence="2" id="KW-0472">Membrane</keyword>
<evidence type="ECO:0000259" key="3">
    <source>
        <dbReference type="Pfam" id="PF04536"/>
    </source>
</evidence>
<reference evidence="4" key="2">
    <citation type="submission" date="2021-04" db="EMBL/GenBank/DDBJ databases">
        <authorList>
            <person name="Gilroy R."/>
        </authorList>
    </citation>
    <scope>NUCLEOTIDE SEQUENCE</scope>
    <source>
        <strain evidence="4">CHK195-6426</strain>
    </source>
</reference>
<dbReference type="EMBL" id="DXGH01000073">
    <property type="protein sequence ID" value="HIW82532.1"/>
    <property type="molecule type" value="Genomic_DNA"/>
</dbReference>
<dbReference type="AlphaFoldDB" id="A0A9D1R7L0"/>
<keyword evidence="2" id="KW-1133">Transmembrane helix</keyword>
<feature type="domain" description="TPM" evidence="3">
    <location>
        <begin position="63"/>
        <end position="190"/>
    </location>
</feature>
<accession>A0A9D1R7L0</accession>
<dbReference type="Gene3D" id="3.10.310.50">
    <property type="match status" value="1"/>
</dbReference>
<evidence type="ECO:0000313" key="4">
    <source>
        <dbReference type="EMBL" id="HIW82532.1"/>
    </source>
</evidence>
<dbReference type="Pfam" id="PF04536">
    <property type="entry name" value="TPM_phosphatase"/>
    <property type="match status" value="1"/>
</dbReference>
<feature type="transmembrane region" description="Helical" evidence="2">
    <location>
        <begin position="21"/>
        <end position="48"/>
    </location>
</feature>
<sequence>MGRQKRKMDKDIKKEALRQYIHYFRFWFIGILVLAVVLAGLFIAGLVIPKAPRKNQEAPQERVFDYADVLTDEEEQQLREQIAKAERRHQIDIVLVTIKEDVEQNGYWETQMMNIADDFYDENAFGYDRVHGDGILLLDNWYEGQEGSWLSTCGRVYESFSTRDIDRVLDAVYEKVEENPFEGYKAYVDETCRLYGNKVGVSIPLGVILVVPLAAALIYALVHLRQEKAKDTTTATSFVEGGKPRMNDSRDEFVRKNVVTRRIQTSSSGGGRGGHRSSSGVRHGGGGRRR</sequence>
<reference evidence="4" key="1">
    <citation type="journal article" date="2021" name="PeerJ">
        <title>Extensive microbial diversity within the chicken gut microbiome revealed by metagenomics and culture.</title>
        <authorList>
            <person name="Gilroy R."/>
            <person name="Ravi A."/>
            <person name="Getino M."/>
            <person name="Pursley I."/>
            <person name="Horton D.L."/>
            <person name="Alikhan N.F."/>
            <person name="Baker D."/>
            <person name="Gharbi K."/>
            <person name="Hall N."/>
            <person name="Watson M."/>
            <person name="Adriaenssens E.M."/>
            <person name="Foster-Nyarko E."/>
            <person name="Jarju S."/>
            <person name="Secka A."/>
            <person name="Antonio M."/>
            <person name="Oren A."/>
            <person name="Chaudhuri R.R."/>
            <person name="La Ragione R."/>
            <person name="Hildebrand F."/>
            <person name="Pallen M.J."/>
        </authorList>
    </citation>
    <scope>NUCLEOTIDE SEQUENCE</scope>
    <source>
        <strain evidence="4">CHK195-6426</strain>
    </source>
</reference>
<evidence type="ECO:0000256" key="1">
    <source>
        <dbReference type="SAM" id="MobiDB-lite"/>
    </source>
</evidence>
<comment type="caution">
    <text evidence="4">The sequence shown here is derived from an EMBL/GenBank/DDBJ whole genome shotgun (WGS) entry which is preliminary data.</text>
</comment>
<dbReference type="InterPro" id="IPR007621">
    <property type="entry name" value="TPM_dom"/>
</dbReference>
<proteinExistence type="predicted"/>
<evidence type="ECO:0000313" key="5">
    <source>
        <dbReference type="Proteomes" id="UP000824265"/>
    </source>
</evidence>